<organism evidence="2 3">
    <name type="scientific">Neopusillimonas maritima</name>
    <dbReference type="NCBI Taxonomy" id="2026239"/>
    <lineage>
        <taxon>Bacteria</taxon>
        <taxon>Pseudomonadati</taxon>
        <taxon>Pseudomonadota</taxon>
        <taxon>Betaproteobacteria</taxon>
        <taxon>Burkholderiales</taxon>
        <taxon>Alcaligenaceae</taxon>
        <taxon>Neopusillimonas</taxon>
    </lineage>
</organism>
<comment type="caution">
    <text evidence="2">The sequence shown here is derived from an EMBL/GenBank/DDBJ whole genome shotgun (WGS) entry which is preliminary data.</text>
</comment>
<dbReference type="Gene3D" id="3.90.1300.10">
    <property type="entry name" value="Amidase signature (AS) domain"/>
    <property type="match status" value="1"/>
</dbReference>
<dbReference type="InterPro" id="IPR036928">
    <property type="entry name" value="AS_sf"/>
</dbReference>
<proteinExistence type="predicted"/>
<dbReference type="InterPro" id="IPR020556">
    <property type="entry name" value="Amidase_CS"/>
</dbReference>
<name>A0A3A1YZ38_9BURK</name>
<feature type="domain" description="Amidase" evidence="1">
    <location>
        <begin position="98"/>
        <end position="508"/>
    </location>
</feature>
<reference evidence="2 3" key="1">
    <citation type="submission" date="2017-08" db="EMBL/GenBank/DDBJ databases">
        <title>Pusillimonas indicus sp. nov., a member of the family Alcaligenaceae isolated from surface seawater.</title>
        <authorList>
            <person name="Li J."/>
        </authorList>
    </citation>
    <scope>NUCLEOTIDE SEQUENCE [LARGE SCALE GENOMIC DNA]</scope>
    <source>
        <strain evidence="2 3">L52-1-41</strain>
    </source>
</reference>
<dbReference type="PROSITE" id="PS00571">
    <property type="entry name" value="AMIDASES"/>
    <property type="match status" value="1"/>
</dbReference>
<dbReference type="InterPro" id="IPR023631">
    <property type="entry name" value="Amidase_dom"/>
</dbReference>
<dbReference type="PANTHER" id="PTHR11895:SF176">
    <property type="entry name" value="AMIDASE AMID-RELATED"/>
    <property type="match status" value="1"/>
</dbReference>
<evidence type="ECO:0000313" key="3">
    <source>
        <dbReference type="Proteomes" id="UP000266206"/>
    </source>
</evidence>
<dbReference type="AlphaFoldDB" id="A0A3A1YZ38"/>
<sequence length="523" mass="54746">MTRVPFDLNALEGYVSSATQLFGVAHPEQQPAWVARLGMHLPDMQRISSAACSYDADPIGLPASARAGVCATPTLGVESLAQRAFGLEASSFSAVNNVEQGLAQIQSRPELNAFQHIAAESAYEKARLVDAFRSRSQQAGVLAGVTLAIKECFEVQGMPMTSGTRAIPAFTPDSSAPCVTRLEAAGAIVLGMTTMHELAYGATTDNPHVGRVGHPADPERVPGGSSGGAAVAVATGMANAALGTDTAGSVRMPAALCGIVGFKPSYGLISCDGMLPLGWSLDHVGVFAKTVEQAAVLTDIMAGSACTTPKLAQSLTVSNVQVVIPENFFFDVLDPGVARAFNHAVEQLRNEGVEVLHAAVPELDLAPTLQFMTLCAEAGQLHLDRALLHPEGLGEEVRTRLEAGQFIRAVDYLKAQRLRTQLRQSLTTLLDGPRVLLTPTVPVGAPKLARHIDVGGTSLPIHPALTRLTMPFNLTGMPAISIPCGTDADGFPVGLQIAAPCGDDAFLLQVAHGFAGILERQAC</sequence>
<dbReference type="SUPFAM" id="SSF75304">
    <property type="entry name" value="Amidase signature (AS) enzymes"/>
    <property type="match status" value="1"/>
</dbReference>
<evidence type="ECO:0000313" key="2">
    <source>
        <dbReference type="EMBL" id="RIY42438.1"/>
    </source>
</evidence>
<gene>
    <name evidence="2" type="ORF">CJP73_03120</name>
</gene>
<dbReference type="RefSeq" id="WP_114420338.1">
    <property type="nucleotide sequence ID" value="NZ_NQYH01000001.1"/>
</dbReference>
<dbReference type="Pfam" id="PF01425">
    <property type="entry name" value="Amidase"/>
    <property type="match status" value="1"/>
</dbReference>
<protein>
    <recommendedName>
        <fullName evidence="1">Amidase domain-containing protein</fullName>
    </recommendedName>
</protein>
<dbReference type="GO" id="GO:0003824">
    <property type="term" value="F:catalytic activity"/>
    <property type="evidence" value="ECO:0007669"/>
    <property type="project" value="InterPro"/>
</dbReference>
<accession>A0A3A1YZ38</accession>
<dbReference type="EMBL" id="NQYH01000001">
    <property type="protein sequence ID" value="RIY42438.1"/>
    <property type="molecule type" value="Genomic_DNA"/>
</dbReference>
<dbReference type="Proteomes" id="UP000266206">
    <property type="component" value="Unassembled WGS sequence"/>
</dbReference>
<evidence type="ECO:0000259" key="1">
    <source>
        <dbReference type="Pfam" id="PF01425"/>
    </source>
</evidence>
<dbReference type="PANTHER" id="PTHR11895">
    <property type="entry name" value="TRANSAMIDASE"/>
    <property type="match status" value="1"/>
</dbReference>
<dbReference type="OrthoDB" id="112488at2"/>
<dbReference type="InterPro" id="IPR000120">
    <property type="entry name" value="Amidase"/>
</dbReference>